<reference evidence="2 3" key="1">
    <citation type="submission" date="2019-12" db="EMBL/GenBank/DDBJ databases">
        <title>Draft Genome Sequences of Six Type Strains of the Genus Massilia.</title>
        <authorList>
            <person name="Miess H."/>
            <person name="Frediansyah A."/>
            <person name="Goeker M."/>
            <person name="Gross H."/>
        </authorList>
    </citation>
    <scope>NUCLEOTIDE SEQUENCE [LARGE SCALE GENOMIC DNA]</scope>
    <source>
        <strain evidence="2 3">DSM 26639</strain>
    </source>
</reference>
<evidence type="ECO:0000256" key="1">
    <source>
        <dbReference type="SAM" id="MobiDB-lite"/>
    </source>
</evidence>
<name>A0ABX6FR68_9BURK</name>
<proteinExistence type="predicted"/>
<protein>
    <submittedName>
        <fullName evidence="2">Uncharacterized protein</fullName>
    </submittedName>
</protein>
<keyword evidence="3" id="KW-1185">Reference proteome</keyword>
<evidence type="ECO:0000313" key="3">
    <source>
        <dbReference type="Proteomes" id="UP000437862"/>
    </source>
</evidence>
<dbReference type="Proteomes" id="UP000437862">
    <property type="component" value="Chromosome"/>
</dbReference>
<accession>A0ABX6FR68</accession>
<dbReference type="RefSeq" id="WP_145874518.1">
    <property type="nucleotide sequence ID" value="NZ_CP046904.1"/>
</dbReference>
<dbReference type="EMBL" id="CP046904">
    <property type="protein sequence ID" value="QGZ39828.1"/>
    <property type="molecule type" value="Genomic_DNA"/>
</dbReference>
<organism evidence="2 3">
    <name type="scientific">Pseudoduganella flava</name>
    <dbReference type="NCBI Taxonomy" id="871742"/>
    <lineage>
        <taxon>Bacteria</taxon>
        <taxon>Pseudomonadati</taxon>
        <taxon>Pseudomonadota</taxon>
        <taxon>Betaproteobacteria</taxon>
        <taxon>Burkholderiales</taxon>
        <taxon>Oxalobacteraceae</taxon>
        <taxon>Telluria group</taxon>
        <taxon>Pseudoduganella</taxon>
    </lineage>
</organism>
<sequence>MEQLDLSRVTDRARHARPTTGLARLSDPVWSLLPKNYRTGDGFGTEEVEEIRKKDRGAIRKPTGLPNAVQSRP</sequence>
<feature type="region of interest" description="Disordered" evidence="1">
    <location>
        <begin position="53"/>
        <end position="73"/>
    </location>
</feature>
<feature type="region of interest" description="Disordered" evidence="1">
    <location>
        <begin position="1"/>
        <end position="20"/>
    </location>
</feature>
<evidence type="ECO:0000313" key="2">
    <source>
        <dbReference type="EMBL" id="QGZ39828.1"/>
    </source>
</evidence>
<gene>
    <name evidence="2" type="ORF">GO485_12720</name>
</gene>